<dbReference type="PANTHER" id="PTHR42909:SF1">
    <property type="entry name" value="CARBOHYDRATE KINASE PFKB DOMAIN-CONTAINING PROTEIN"/>
    <property type="match status" value="1"/>
</dbReference>
<dbReference type="PANTHER" id="PTHR42909">
    <property type="entry name" value="ZGC:136858"/>
    <property type="match status" value="1"/>
</dbReference>
<evidence type="ECO:0000256" key="4">
    <source>
        <dbReference type="ARBA" id="ARBA00023239"/>
    </source>
</evidence>
<dbReference type="Gene3D" id="3.40.50.12500">
    <property type="match status" value="1"/>
</dbReference>
<accession>A0ABU3LU39</accession>
<evidence type="ECO:0000256" key="2">
    <source>
        <dbReference type="ARBA" id="ARBA00022801"/>
    </source>
</evidence>
<keyword evidence="5 7" id="KW-0326">Glycosidase</keyword>
<keyword evidence="4" id="KW-0456">Lyase</keyword>
<evidence type="ECO:0000256" key="1">
    <source>
        <dbReference type="ARBA" id="ARBA00022723"/>
    </source>
</evidence>
<feature type="region of interest" description="Disordered" evidence="6">
    <location>
        <begin position="86"/>
        <end position="194"/>
    </location>
</feature>
<evidence type="ECO:0000256" key="5">
    <source>
        <dbReference type="ARBA" id="ARBA00023295"/>
    </source>
</evidence>
<evidence type="ECO:0000313" key="8">
    <source>
        <dbReference type="Proteomes" id="UP001257948"/>
    </source>
</evidence>
<keyword evidence="8" id="KW-1185">Reference proteome</keyword>
<dbReference type="SUPFAM" id="SSF110581">
    <property type="entry name" value="Indigoidine synthase A-like"/>
    <property type="match status" value="1"/>
</dbReference>
<protein>
    <submittedName>
        <fullName evidence="7">Pseudouridine-5'-phosphate glycosidase</fullName>
    </submittedName>
</protein>
<dbReference type="InterPro" id="IPR007342">
    <property type="entry name" value="PsuG"/>
</dbReference>
<dbReference type="RefSeq" id="WP_314202251.1">
    <property type="nucleotide sequence ID" value="NZ_JAVTLL010000011.1"/>
</dbReference>
<name>A0ABU3LU39_9ACTN</name>
<keyword evidence="1" id="KW-0479">Metal-binding</keyword>
<dbReference type="Pfam" id="PF04227">
    <property type="entry name" value="Indigoidine_A"/>
    <property type="match status" value="1"/>
</dbReference>
<dbReference type="InterPro" id="IPR022830">
    <property type="entry name" value="Indigdn_synthA-like"/>
</dbReference>
<organism evidence="7 8">
    <name type="scientific">Streptomyces justiciae</name>
    <dbReference type="NCBI Taxonomy" id="2780140"/>
    <lineage>
        <taxon>Bacteria</taxon>
        <taxon>Bacillati</taxon>
        <taxon>Actinomycetota</taxon>
        <taxon>Actinomycetes</taxon>
        <taxon>Kitasatosporales</taxon>
        <taxon>Streptomycetaceae</taxon>
        <taxon>Streptomyces</taxon>
    </lineage>
</organism>
<evidence type="ECO:0000256" key="3">
    <source>
        <dbReference type="ARBA" id="ARBA00023211"/>
    </source>
</evidence>
<dbReference type="EMBL" id="JAVTLL010000011">
    <property type="protein sequence ID" value="MDT7842683.1"/>
    <property type="molecule type" value="Genomic_DNA"/>
</dbReference>
<dbReference type="Gene3D" id="3.40.1790.10">
    <property type="entry name" value="Indigoidine synthase domain"/>
    <property type="match status" value="1"/>
</dbReference>
<dbReference type="InterPro" id="IPR053714">
    <property type="entry name" value="Iso_Racemase_Enz_sf"/>
</dbReference>
<comment type="caution">
    <text evidence="7">The sequence shown here is derived from an EMBL/GenBank/DDBJ whole genome shotgun (WGS) entry which is preliminary data.</text>
</comment>
<dbReference type="InterPro" id="IPR026286">
    <property type="entry name" value="MaiA/AMDase"/>
</dbReference>
<dbReference type="Pfam" id="PF17645">
    <property type="entry name" value="Amdase"/>
    <property type="match status" value="1"/>
</dbReference>
<gene>
    <name evidence="7" type="ORF">RQC66_18300</name>
</gene>
<evidence type="ECO:0000256" key="6">
    <source>
        <dbReference type="SAM" id="MobiDB-lite"/>
    </source>
</evidence>
<dbReference type="Proteomes" id="UP001257948">
    <property type="component" value="Unassembled WGS sequence"/>
</dbReference>
<keyword evidence="2" id="KW-0378">Hydrolase</keyword>
<evidence type="ECO:0000313" key="7">
    <source>
        <dbReference type="EMBL" id="MDT7842683.1"/>
    </source>
</evidence>
<keyword evidence="3" id="KW-0464">Manganese</keyword>
<feature type="compositionally biased region" description="Low complexity" evidence="6">
    <location>
        <begin position="86"/>
        <end position="133"/>
    </location>
</feature>
<sequence length="347" mass="36082">MTVTAPDPTLLDIDEEVREALHEGRPVVALESSAIPHGLPYPANLDLALDIDAAVRAEGAVPARVALLDIAAVVLAHWRAGNATSPLITSASSSSTTTPCPRPRSGAWPLTTSRSTPPASSAPAPLTPSTSAAPPRPSPTLPTSSGAWTSWAGWARTASPSASDRAASSADPPSTPSSSRRPAPTPTASASTPAATAITAALQASGVRRPLLVMPPWFTEPTFRATEEYLGKLGIEETSLVQFQLGPEWDGIPRYNAFDEGAHWTIDPTDVHQQVAKAFQNAPRPDSVLVPCSGFPSLGAVASLEQELGVPVITSNQAVLWYGLQLAAPESAPDATTAGSLFGRRFT</sequence>
<feature type="compositionally biased region" description="Low complexity" evidence="6">
    <location>
        <begin position="155"/>
        <end position="194"/>
    </location>
</feature>
<reference evidence="8" key="1">
    <citation type="submission" date="2023-07" db="EMBL/GenBank/DDBJ databases">
        <title>Draft genome sequence of the endophytic actinobacterium Streptomyces justiciae WPN32, a potential antibiotic producer.</title>
        <authorList>
            <person name="Yasawong M."/>
            <person name="Pana W."/>
            <person name="Ganta P."/>
            <person name="Santapan N."/>
            <person name="Songngamsuk T."/>
            <person name="Phatcharaharikarn M."/>
            <person name="Kerdtoob S."/>
            <person name="Nantapong N."/>
        </authorList>
    </citation>
    <scope>NUCLEOTIDE SEQUENCE [LARGE SCALE GENOMIC DNA]</scope>
    <source>
        <strain evidence="8">WPN32</strain>
    </source>
</reference>
<dbReference type="GO" id="GO:0016798">
    <property type="term" value="F:hydrolase activity, acting on glycosyl bonds"/>
    <property type="evidence" value="ECO:0007669"/>
    <property type="project" value="UniProtKB-KW"/>
</dbReference>
<proteinExistence type="predicted"/>